<evidence type="ECO:0000256" key="1">
    <source>
        <dbReference type="SAM" id="MobiDB-lite"/>
    </source>
</evidence>
<feature type="compositionally biased region" description="Polar residues" evidence="1">
    <location>
        <begin position="358"/>
        <end position="374"/>
    </location>
</feature>
<keyword evidence="3" id="KW-1185">Reference proteome</keyword>
<feature type="compositionally biased region" description="Basic and acidic residues" evidence="1">
    <location>
        <begin position="340"/>
        <end position="351"/>
    </location>
</feature>
<dbReference type="Proteomes" id="UP000371041">
    <property type="component" value="Chromosome"/>
</dbReference>
<feature type="region of interest" description="Disordered" evidence="1">
    <location>
        <begin position="1"/>
        <end position="21"/>
    </location>
</feature>
<dbReference type="AlphaFoldDB" id="A0A5Q3QEH0"/>
<evidence type="ECO:0008006" key="4">
    <source>
        <dbReference type="Google" id="ProtNLM"/>
    </source>
</evidence>
<feature type="compositionally biased region" description="Basic and acidic residues" evidence="1">
    <location>
        <begin position="318"/>
        <end position="333"/>
    </location>
</feature>
<feature type="region of interest" description="Disordered" evidence="1">
    <location>
        <begin position="293"/>
        <end position="312"/>
    </location>
</feature>
<dbReference type="EMBL" id="CP045929">
    <property type="protein sequence ID" value="QGK69197.1"/>
    <property type="molecule type" value="Genomic_DNA"/>
</dbReference>
<evidence type="ECO:0000313" key="3">
    <source>
        <dbReference type="Proteomes" id="UP000371041"/>
    </source>
</evidence>
<protein>
    <recommendedName>
        <fullName evidence="4">WXG100 family type VII secretion target</fullName>
    </recommendedName>
</protein>
<feature type="region of interest" description="Disordered" evidence="1">
    <location>
        <begin position="426"/>
        <end position="448"/>
    </location>
</feature>
<gene>
    <name evidence="2" type="ORF">GIY23_06320</name>
</gene>
<reference evidence="3" key="1">
    <citation type="submission" date="2019-11" db="EMBL/GenBank/DDBJ databases">
        <title>The complete genome sequence of Saccharopolyspora sp. E2A.</title>
        <authorList>
            <person name="Zhang G."/>
        </authorList>
    </citation>
    <scope>NUCLEOTIDE SEQUENCE [LARGE SCALE GENOMIC DNA]</scope>
    <source>
        <strain evidence="3">E2A</strain>
    </source>
</reference>
<organism evidence="2 3">
    <name type="scientific">Allosaccharopolyspora coralli</name>
    <dbReference type="NCBI Taxonomy" id="2665642"/>
    <lineage>
        <taxon>Bacteria</taxon>
        <taxon>Bacillati</taxon>
        <taxon>Actinomycetota</taxon>
        <taxon>Actinomycetes</taxon>
        <taxon>Pseudonocardiales</taxon>
        <taxon>Pseudonocardiaceae</taxon>
        <taxon>Allosaccharopolyspora</taxon>
    </lineage>
</organism>
<dbReference type="KEGG" id="sace:GIY23_06320"/>
<sequence>MNDLVAKAQDDGKSFTGAGPLDGIEDIGNNVDNVFEEGKKIDPVQLGIDGAGLALDTAGAVVDPLGTLASSAVGWIIENVGWIREPFDDLMGDPPAIEAVAATYENISQRLQEIADQHKGSLSQVKDWQEQSGAAYRGEAAQLYEHVSNGAAGAASAANKIKTAGALVAATRALIRDVLAEMAGTLIVWGLGALASSVPTAGASVAAFIARAVAKGAEVAGRIAQFLKKLFKALDDLGGLAKSSSDALRKRADDLADISRQRPDVGLGGRLKMREQHMEADFRAKADGRDALGDKLQGDGLEARNQKLDDFTDRMNDKAATKRDEAAAHDRSAAENWQESARDRWAGRDHAGAGWDRLTTSADQTSNGPLSDSTVGKAAEWVDSKLGKTATDGQNWIRSVMSGDLGHVKPEAPWVGDVVPGAKEGAKEFNKAFTQDDDEKPYDETPRP</sequence>
<accession>A0A5Q3QEH0</accession>
<feature type="region of interest" description="Disordered" evidence="1">
    <location>
        <begin position="318"/>
        <end position="374"/>
    </location>
</feature>
<evidence type="ECO:0000313" key="2">
    <source>
        <dbReference type="EMBL" id="QGK69197.1"/>
    </source>
</evidence>
<proteinExistence type="predicted"/>
<dbReference type="RefSeq" id="WP_154075797.1">
    <property type="nucleotide sequence ID" value="NZ_CP045929.1"/>
</dbReference>
<name>A0A5Q3QEH0_9PSEU</name>